<dbReference type="EMBL" id="BEXD01001125">
    <property type="protein sequence ID" value="GBB92479.1"/>
    <property type="molecule type" value="Genomic_DNA"/>
</dbReference>
<proteinExistence type="predicted"/>
<name>A0A2Z6R385_9GLOM</name>
<dbReference type="Proteomes" id="UP000615446">
    <property type="component" value="Unassembled WGS sequence"/>
</dbReference>
<evidence type="ECO:0000313" key="1">
    <source>
        <dbReference type="EMBL" id="GBB92479.1"/>
    </source>
</evidence>
<keyword evidence="3" id="KW-1185">Reference proteome</keyword>
<sequence length="91" mass="10313">MKSSGSDSLELTIDQMKRKYYYGKKICLVLLIDHITRAIGSEQRGKRTSCIEEQAVPLSTTQVNDKSGNTLNKNLKLEQMSEISDRKFTIS</sequence>
<protein>
    <submittedName>
        <fullName evidence="1">Uncharacterized protein</fullName>
    </submittedName>
</protein>
<accession>A0A2Z6R385</accession>
<evidence type="ECO:0000313" key="3">
    <source>
        <dbReference type="Proteomes" id="UP000247702"/>
    </source>
</evidence>
<dbReference type="EMBL" id="BLAL01000319">
    <property type="protein sequence ID" value="GET03268.1"/>
    <property type="molecule type" value="Genomic_DNA"/>
</dbReference>
<reference evidence="2" key="2">
    <citation type="submission" date="2019-10" db="EMBL/GenBank/DDBJ databases">
        <title>Conservation and host-specific expression of non-tandemly repeated heterogenous ribosome RNA gene in arbuscular mycorrhizal fungi.</title>
        <authorList>
            <person name="Maeda T."/>
            <person name="Kobayashi Y."/>
            <person name="Nakagawa T."/>
            <person name="Ezawa T."/>
            <person name="Yamaguchi K."/>
            <person name="Bino T."/>
            <person name="Nishimoto Y."/>
            <person name="Shigenobu S."/>
            <person name="Kawaguchi M."/>
        </authorList>
    </citation>
    <scope>NUCLEOTIDE SEQUENCE</scope>
    <source>
        <strain evidence="2">HR1</strain>
    </source>
</reference>
<organism evidence="1 3">
    <name type="scientific">Rhizophagus clarus</name>
    <dbReference type="NCBI Taxonomy" id="94130"/>
    <lineage>
        <taxon>Eukaryota</taxon>
        <taxon>Fungi</taxon>
        <taxon>Fungi incertae sedis</taxon>
        <taxon>Mucoromycota</taxon>
        <taxon>Glomeromycotina</taxon>
        <taxon>Glomeromycetes</taxon>
        <taxon>Glomerales</taxon>
        <taxon>Glomeraceae</taxon>
        <taxon>Rhizophagus</taxon>
    </lineage>
</organism>
<gene>
    <name evidence="2" type="ORF">RCL2_002961400</name>
    <name evidence="1" type="ORF">RclHR1_02010016</name>
</gene>
<evidence type="ECO:0000313" key="2">
    <source>
        <dbReference type="EMBL" id="GET03268.1"/>
    </source>
</evidence>
<dbReference type="AlphaFoldDB" id="A0A2Z6R385"/>
<comment type="caution">
    <text evidence="1">The sequence shown here is derived from an EMBL/GenBank/DDBJ whole genome shotgun (WGS) entry which is preliminary data.</text>
</comment>
<dbReference type="Proteomes" id="UP000247702">
    <property type="component" value="Unassembled WGS sequence"/>
</dbReference>
<reference evidence="1 3" key="1">
    <citation type="submission" date="2017-11" db="EMBL/GenBank/DDBJ databases">
        <title>The genome of Rhizophagus clarus HR1 reveals common genetic basis of auxotrophy among arbuscular mycorrhizal fungi.</title>
        <authorList>
            <person name="Kobayashi Y."/>
        </authorList>
    </citation>
    <scope>NUCLEOTIDE SEQUENCE [LARGE SCALE GENOMIC DNA]</scope>
    <source>
        <strain evidence="1 3">HR1</strain>
    </source>
</reference>